<dbReference type="RefSeq" id="WP_180285374.1">
    <property type="nucleotide sequence ID" value="NZ_JABFDB010000028.1"/>
</dbReference>
<keyword evidence="4" id="KW-1185">Reference proteome</keyword>
<evidence type="ECO:0000256" key="1">
    <source>
        <dbReference type="ARBA" id="ARBA00008635"/>
    </source>
</evidence>
<dbReference type="PANTHER" id="PTHR37302:SF1">
    <property type="entry name" value="PROTEIN DINB"/>
    <property type="match status" value="1"/>
</dbReference>
<evidence type="ECO:0000313" key="3">
    <source>
        <dbReference type="EMBL" id="NYZ23602.1"/>
    </source>
</evidence>
<organism evidence="3 4">
    <name type="scientific">Azospirillum oleiclasticum</name>
    <dbReference type="NCBI Taxonomy" id="2735135"/>
    <lineage>
        <taxon>Bacteria</taxon>
        <taxon>Pseudomonadati</taxon>
        <taxon>Pseudomonadota</taxon>
        <taxon>Alphaproteobacteria</taxon>
        <taxon>Rhodospirillales</taxon>
        <taxon>Azospirillaceae</taxon>
        <taxon>Azospirillum</taxon>
    </lineage>
</organism>
<dbReference type="InterPro" id="IPR007837">
    <property type="entry name" value="DinB"/>
</dbReference>
<dbReference type="PANTHER" id="PTHR37302">
    <property type="entry name" value="SLR1116 PROTEIN"/>
    <property type="match status" value="1"/>
</dbReference>
<proteinExistence type="inferred from homology"/>
<keyword evidence="2" id="KW-0479">Metal-binding</keyword>
<dbReference type="Pfam" id="PF05163">
    <property type="entry name" value="DinB"/>
    <property type="match status" value="1"/>
</dbReference>
<sequence>MKAHFQTFAAYNRWANDRLYAAAAGLSEAEFVEDRGAFFGSMSGTLNHILVADRIWLRRITGEGPQPKALNEILHPDLPGLCAARQTEDERLVRTIDAMDEERIAGTLAYRTTTGEPFEQPLALVLAHLFNHQTHHRGQAHTLLSLHGRNPPPLDLLYYLREVA</sequence>
<reference evidence="3 4" key="1">
    <citation type="submission" date="2020-05" db="EMBL/GenBank/DDBJ databases">
        <title>Azospirillum oleiclasticum sp. nov, a nitrogen-fixing and heavy crude oil-emulsifying bacterium isolated from the crude oil of Yumen Oilfield.</title>
        <authorList>
            <person name="Wu D."/>
            <person name="Cai M."/>
            <person name="Zhang X."/>
        </authorList>
    </citation>
    <scope>NUCLEOTIDE SEQUENCE [LARGE SCALE GENOMIC DNA]</scope>
    <source>
        <strain evidence="3 4">ROY-1-1-2</strain>
    </source>
</reference>
<evidence type="ECO:0000313" key="4">
    <source>
        <dbReference type="Proteomes" id="UP000584642"/>
    </source>
</evidence>
<dbReference type="Proteomes" id="UP000584642">
    <property type="component" value="Unassembled WGS sequence"/>
</dbReference>
<comment type="similarity">
    <text evidence="1">Belongs to the DinB family.</text>
</comment>
<protein>
    <submittedName>
        <fullName evidence="3">Damage-inducible protein DinB</fullName>
    </submittedName>
</protein>
<dbReference type="Gene3D" id="1.20.120.450">
    <property type="entry name" value="dinb family like domain"/>
    <property type="match status" value="1"/>
</dbReference>
<name>A0ABX2TKA7_9PROT</name>
<dbReference type="EMBL" id="JABFDB010000028">
    <property type="protein sequence ID" value="NYZ23602.1"/>
    <property type="molecule type" value="Genomic_DNA"/>
</dbReference>
<dbReference type="InterPro" id="IPR034660">
    <property type="entry name" value="DinB/YfiT-like"/>
</dbReference>
<comment type="caution">
    <text evidence="3">The sequence shown here is derived from an EMBL/GenBank/DDBJ whole genome shotgun (WGS) entry which is preliminary data.</text>
</comment>
<dbReference type="SUPFAM" id="SSF109854">
    <property type="entry name" value="DinB/YfiT-like putative metalloenzymes"/>
    <property type="match status" value="1"/>
</dbReference>
<gene>
    <name evidence="3" type="ORF">HND93_28215</name>
</gene>
<accession>A0ABX2TKA7</accession>
<evidence type="ECO:0000256" key="2">
    <source>
        <dbReference type="ARBA" id="ARBA00022723"/>
    </source>
</evidence>